<dbReference type="SUPFAM" id="SSF52821">
    <property type="entry name" value="Rhodanese/Cell cycle control phosphatase"/>
    <property type="match status" value="1"/>
</dbReference>
<evidence type="ECO:0000259" key="7">
    <source>
        <dbReference type="PROSITE" id="PS50206"/>
    </source>
</evidence>
<dbReference type="SMART" id="SM00195">
    <property type="entry name" value="DSPc"/>
    <property type="match status" value="1"/>
</dbReference>
<accession>A0ABM1BVR0</accession>
<dbReference type="InterPro" id="IPR000340">
    <property type="entry name" value="Dual-sp_phosphatase_cat-dom"/>
</dbReference>
<dbReference type="Pfam" id="PF00581">
    <property type="entry name" value="Rhodanese"/>
    <property type="match status" value="1"/>
</dbReference>
<evidence type="ECO:0000256" key="4">
    <source>
        <dbReference type="ARBA" id="ARBA00022912"/>
    </source>
</evidence>
<evidence type="ECO:0000313" key="9">
    <source>
        <dbReference type="RefSeq" id="XP_013789605.1"/>
    </source>
</evidence>
<keyword evidence="3" id="KW-0378">Hydrolase</keyword>
<dbReference type="Gene3D" id="3.90.190.10">
    <property type="entry name" value="Protein tyrosine phosphatase superfamily"/>
    <property type="match status" value="1"/>
</dbReference>
<dbReference type="PRINTS" id="PR01764">
    <property type="entry name" value="MAPKPHPHTASE"/>
</dbReference>
<organism evidence="8 9">
    <name type="scientific">Limulus polyphemus</name>
    <name type="common">Atlantic horseshoe crab</name>
    <dbReference type="NCBI Taxonomy" id="6850"/>
    <lineage>
        <taxon>Eukaryota</taxon>
        <taxon>Metazoa</taxon>
        <taxon>Ecdysozoa</taxon>
        <taxon>Arthropoda</taxon>
        <taxon>Chelicerata</taxon>
        <taxon>Merostomata</taxon>
        <taxon>Xiphosura</taxon>
        <taxon>Limulidae</taxon>
        <taxon>Limulus</taxon>
    </lineage>
</organism>
<evidence type="ECO:0000256" key="3">
    <source>
        <dbReference type="ARBA" id="ARBA00022801"/>
    </source>
</evidence>
<dbReference type="CDD" id="cd14566">
    <property type="entry name" value="DSP_MKP_classII"/>
    <property type="match status" value="1"/>
</dbReference>
<gene>
    <name evidence="9" type="primary">LOC106473472</name>
</gene>
<dbReference type="GeneID" id="106473472"/>
<dbReference type="InterPro" id="IPR020422">
    <property type="entry name" value="TYR_PHOSPHATASE_DUAL_dom"/>
</dbReference>
<evidence type="ECO:0000259" key="5">
    <source>
        <dbReference type="PROSITE" id="PS50054"/>
    </source>
</evidence>
<dbReference type="InterPro" id="IPR008343">
    <property type="entry name" value="MKP"/>
</dbReference>
<dbReference type="PANTHER" id="PTHR10159">
    <property type="entry name" value="DUAL SPECIFICITY PROTEIN PHOSPHATASE"/>
    <property type="match status" value="1"/>
</dbReference>
<protein>
    <recommendedName>
        <fullName evidence="2">protein-tyrosine-phosphatase</fullName>
        <ecNumber evidence="2">3.1.3.48</ecNumber>
    </recommendedName>
</protein>
<feature type="domain" description="Rhodanese" evidence="7">
    <location>
        <begin position="43"/>
        <end position="157"/>
    </location>
</feature>
<feature type="domain" description="Tyrosine specific protein phosphatases" evidence="6">
    <location>
        <begin position="272"/>
        <end position="333"/>
    </location>
</feature>
<evidence type="ECO:0000259" key="6">
    <source>
        <dbReference type="PROSITE" id="PS50056"/>
    </source>
</evidence>
<dbReference type="RefSeq" id="XP_013789605.1">
    <property type="nucleotide sequence ID" value="XM_013934151.2"/>
</dbReference>
<dbReference type="InterPro" id="IPR001763">
    <property type="entry name" value="Rhodanese-like_dom"/>
</dbReference>
<sequence>MVLAFLQPIHLKIMPSLVYFEEQQAMNQERQVSPQWLVDQIRHHGQVLPLDCRSCTEYRLSHVHDAISVVIQASTIMLRRLSNGKLTVSSLIRDNESREKFTRLSQTHIIVLYDKKGEESISILTTMLRRLEQDGCRAVCLQGGFENFQLQFPEWCESVGQEVNPVEPEIFGLETLRITPPDCVASGRDRCDSGYTKDYSVSPSDTSFPVEIIPYLFLGNAENSRDLEVLEKHRIKYILNVTPDLPNVFEQKGLGFQYMHIPIQDHWSQNLGSFFGKAITFIDEARQRKQGVLVHCLAGVSRSVTITLAYLMQKMNMPLNDAYDFVRQRKANISPNFNFLGQLMDFERQLNLTPCCLVCHVAPCQCQTFHFMTPSQFTPDSGIDIYR</sequence>
<dbReference type="InterPro" id="IPR029021">
    <property type="entry name" value="Prot-tyrosine_phosphatase-like"/>
</dbReference>
<dbReference type="PROSITE" id="PS50056">
    <property type="entry name" value="TYR_PHOSPHATASE_2"/>
    <property type="match status" value="1"/>
</dbReference>
<reference evidence="9" key="1">
    <citation type="submission" date="2025-08" db="UniProtKB">
        <authorList>
            <consortium name="RefSeq"/>
        </authorList>
    </citation>
    <scope>IDENTIFICATION</scope>
    <source>
        <tissue evidence="9">Muscle</tissue>
    </source>
</reference>
<dbReference type="EC" id="3.1.3.48" evidence="2"/>
<name>A0ABM1BVR0_LIMPO</name>
<dbReference type="InterPro" id="IPR036873">
    <property type="entry name" value="Rhodanese-like_dom_sf"/>
</dbReference>
<dbReference type="PROSITE" id="PS50206">
    <property type="entry name" value="RHODANESE_3"/>
    <property type="match status" value="1"/>
</dbReference>
<proteinExistence type="inferred from homology"/>
<dbReference type="PROSITE" id="PS50054">
    <property type="entry name" value="TYR_PHOSPHATASE_DUAL"/>
    <property type="match status" value="1"/>
</dbReference>
<feature type="domain" description="Tyrosine-protein phosphatase" evidence="5">
    <location>
        <begin position="208"/>
        <end position="352"/>
    </location>
</feature>
<dbReference type="Proteomes" id="UP000694941">
    <property type="component" value="Unplaced"/>
</dbReference>
<dbReference type="PANTHER" id="PTHR10159:SF519">
    <property type="entry name" value="DUAL SPECIFICITY PROTEIN PHOSPHATASE MPK3"/>
    <property type="match status" value="1"/>
</dbReference>
<dbReference type="SMART" id="SM00450">
    <property type="entry name" value="RHOD"/>
    <property type="match status" value="1"/>
</dbReference>
<evidence type="ECO:0000256" key="2">
    <source>
        <dbReference type="ARBA" id="ARBA00013064"/>
    </source>
</evidence>
<dbReference type="SUPFAM" id="SSF52799">
    <property type="entry name" value="(Phosphotyrosine protein) phosphatases II"/>
    <property type="match status" value="1"/>
</dbReference>
<dbReference type="InterPro" id="IPR000387">
    <property type="entry name" value="Tyr_Pase_dom"/>
</dbReference>
<dbReference type="Pfam" id="PF00782">
    <property type="entry name" value="DSPc"/>
    <property type="match status" value="1"/>
</dbReference>
<dbReference type="Gene3D" id="3.40.250.10">
    <property type="entry name" value="Rhodanese-like domain"/>
    <property type="match status" value="1"/>
</dbReference>
<dbReference type="CDD" id="cd01446">
    <property type="entry name" value="DSP_MapKP"/>
    <property type="match status" value="1"/>
</dbReference>
<keyword evidence="4" id="KW-0904">Protein phosphatase</keyword>
<evidence type="ECO:0000256" key="1">
    <source>
        <dbReference type="ARBA" id="ARBA00008601"/>
    </source>
</evidence>
<keyword evidence="8" id="KW-1185">Reference proteome</keyword>
<evidence type="ECO:0000313" key="8">
    <source>
        <dbReference type="Proteomes" id="UP000694941"/>
    </source>
</evidence>
<comment type="similarity">
    <text evidence="1">Belongs to the protein-tyrosine phosphatase family. Non-receptor class dual specificity subfamily.</text>
</comment>